<keyword evidence="1" id="KW-0812">Transmembrane</keyword>
<dbReference type="EMBL" id="CP118101">
    <property type="protein sequence ID" value="WDH83111.1"/>
    <property type="molecule type" value="Genomic_DNA"/>
</dbReference>
<name>A0AAX3N082_9BACL</name>
<feature type="transmembrane region" description="Helical" evidence="1">
    <location>
        <begin position="9"/>
        <end position="32"/>
    </location>
</feature>
<evidence type="ECO:0000313" key="3">
    <source>
        <dbReference type="Proteomes" id="UP001220962"/>
    </source>
</evidence>
<dbReference type="RefSeq" id="WP_274359334.1">
    <property type="nucleotide sequence ID" value="NZ_CP118101.1"/>
</dbReference>
<sequence>MRDHHYNQLFIKIAAAIVSAIVLTLFISWTIYTPESERMADTAYTSYFGIFAFNFVPIFFICIIFGAMLSPVADGVLYRRFHMEGVRGVILLLIAYLLLGMVCGMIVSMFFGQISFMSGFIRTSIICAVVFLFFQILLQALFYTRARK</sequence>
<evidence type="ECO:0000256" key="1">
    <source>
        <dbReference type="SAM" id="Phobius"/>
    </source>
</evidence>
<accession>A0AAX3N082</accession>
<protein>
    <submittedName>
        <fullName evidence="2">Uncharacterized protein</fullName>
    </submittedName>
</protein>
<gene>
    <name evidence="2" type="ORF">PUW23_02375</name>
</gene>
<feature type="transmembrane region" description="Helical" evidence="1">
    <location>
        <begin position="89"/>
        <end position="114"/>
    </location>
</feature>
<dbReference type="AlphaFoldDB" id="A0AAX3N082"/>
<evidence type="ECO:0000313" key="2">
    <source>
        <dbReference type="EMBL" id="WDH83111.1"/>
    </source>
</evidence>
<feature type="transmembrane region" description="Helical" evidence="1">
    <location>
        <begin position="44"/>
        <end position="69"/>
    </location>
</feature>
<organism evidence="2 3">
    <name type="scientific">Paenibacillus urinalis</name>
    <dbReference type="NCBI Taxonomy" id="521520"/>
    <lineage>
        <taxon>Bacteria</taxon>
        <taxon>Bacillati</taxon>
        <taxon>Bacillota</taxon>
        <taxon>Bacilli</taxon>
        <taxon>Bacillales</taxon>
        <taxon>Paenibacillaceae</taxon>
        <taxon>Paenibacillus</taxon>
    </lineage>
</organism>
<dbReference type="Proteomes" id="UP001220962">
    <property type="component" value="Chromosome"/>
</dbReference>
<feature type="transmembrane region" description="Helical" evidence="1">
    <location>
        <begin position="120"/>
        <end position="143"/>
    </location>
</feature>
<keyword evidence="1" id="KW-0472">Membrane</keyword>
<keyword evidence="1" id="KW-1133">Transmembrane helix</keyword>
<reference evidence="2" key="1">
    <citation type="submission" date="2023-02" db="EMBL/GenBank/DDBJ databases">
        <title>Pathogen: clinical or host-associated sample.</title>
        <authorList>
            <person name="Hergert J."/>
            <person name="Casey R."/>
            <person name="Wagner J."/>
            <person name="Young E.L."/>
            <person name="Oakeson K.F."/>
        </authorList>
    </citation>
    <scope>NUCLEOTIDE SEQUENCE</scope>
    <source>
        <strain evidence="2">2022CK-00830</strain>
    </source>
</reference>
<proteinExistence type="predicted"/>